<dbReference type="AlphaFoldDB" id="A0A0F9J5Y8"/>
<evidence type="ECO:0000313" key="4">
    <source>
        <dbReference type="EMBL" id="KKM01286.1"/>
    </source>
</evidence>
<evidence type="ECO:0008006" key="5">
    <source>
        <dbReference type="Google" id="ProtNLM"/>
    </source>
</evidence>
<sequence length="125" mass="13838">MEENLKKHKRKVKKTKIIAIVGIIVSIIIIISLLSVNSRPYLKVSQVISKPSKYHNKEIQVIGVVQGFSGLNFSLTEDEHSIFVDINGLSVPNEFEDGVQVVITGMFNSPRSILTASQIITQCST</sequence>
<keyword evidence="3" id="KW-1133">Transmembrane helix</keyword>
<dbReference type="Pfam" id="PF03100">
    <property type="entry name" value="CcmE"/>
    <property type="match status" value="1"/>
</dbReference>
<feature type="transmembrane region" description="Helical" evidence="3">
    <location>
        <begin position="17"/>
        <end position="36"/>
    </location>
</feature>
<dbReference type="GO" id="GO:0020037">
    <property type="term" value="F:heme binding"/>
    <property type="evidence" value="ECO:0007669"/>
    <property type="project" value="InterPro"/>
</dbReference>
<dbReference type="InterPro" id="IPR004329">
    <property type="entry name" value="CcmE"/>
</dbReference>
<dbReference type="GO" id="GO:0017003">
    <property type="term" value="P:protein-heme linkage"/>
    <property type="evidence" value="ECO:0007669"/>
    <property type="project" value="InterPro"/>
</dbReference>
<evidence type="ECO:0000256" key="1">
    <source>
        <dbReference type="ARBA" id="ARBA00004370"/>
    </source>
</evidence>
<proteinExistence type="predicted"/>
<dbReference type="InterPro" id="IPR012340">
    <property type="entry name" value="NA-bd_OB-fold"/>
</dbReference>
<reference evidence="4" key="1">
    <citation type="journal article" date="2015" name="Nature">
        <title>Complex archaea that bridge the gap between prokaryotes and eukaryotes.</title>
        <authorList>
            <person name="Spang A."/>
            <person name="Saw J.H."/>
            <person name="Jorgensen S.L."/>
            <person name="Zaremba-Niedzwiedzka K."/>
            <person name="Martijn J."/>
            <person name="Lind A.E."/>
            <person name="van Eijk R."/>
            <person name="Schleper C."/>
            <person name="Guy L."/>
            <person name="Ettema T.J."/>
        </authorList>
    </citation>
    <scope>NUCLEOTIDE SEQUENCE</scope>
</reference>
<dbReference type="EMBL" id="LAZR01017234">
    <property type="protein sequence ID" value="KKM01286.1"/>
    <property type="molecule type" value="Genomic_DNA"/>
</dbReference>
<organism evidence="4">
    <name type="scientific">marine sediment metagenome</name>
    <dbReference type="NCBI Taxonomy" id="412755"/>
    <lineage>
        <taxon>unclassified sequences</taxon>
        <taxon>metagenomes</taxon>
        <taxon>ecological metagenomes</taxon>
    </lineage>
</organism>
<gene>
    <name evidence="4" type="ORF">LCGC14_1795950</name>
</gene>
<dbReference type="GO" id="GO:0017004">
    <property type="term" value="P:cytochrome complex assembly"/>
    <property type="evidence" value="ECO:0007669"/>
    <property type="project" value="InterPro"/>
</dbReference>
<evidence type="ECO:0000256" key="2">
    <source>
        <dbReference type="ARBA" id="ARBA00023136"/>
    </source>
</evidence>
<comment type="caution">
    <text evidence="4">The sequence shown here is derived from an EMBL/GenBank/DDBJ whole genome shotgun (WGS) entry which is preliminary data.</text>
</comment>
<dbReference type="SUPFAM" id="SSF82093">
    <property type="entry name" value="Heme chaperone CcmE"/>
    <property type="match status" value="1"/>
</dbReference>
<dbReference type="Gene3D" id="2.40.50.140">
    <property type="entry name" value="Nucleic acid-binding proteins"/>
    <property type="match status" value="1"/>
</dbReference>
<protein>
    <recommendedName>
        <fullName evidence="5">Cytochrome c-type biogenesis protein CcmE</fullName>
    </recommendedName>
</protein>
<dbReference type="InterPro" id="IPR036127">
    <property type="entry name" value="CcmE-like_sf"/>
</dbReference>
<keyword evidence="2 3" id="KW-0472">Membrane</keyword>
<comment type="subcellular location">
    <subcellularLocation>
        <location evidence="1">Membrane</location>
    </subcellularLocation>
</comment>
<accession>A0A0F9J5Y8</accession>
<keyword evidence="3" id="KW-0812">Transmembrane</keyword>
<dbReference type="GO" id="GO:0005886">
    <property type="term" value="C:plasma membrane"/>
    <property type="evidence" value="ECO:0007669"/>
    <property type="project" value="InterPro"/>
</dbReference>
<evidence type="ECO:0000256" key="3">
    <source>
        <dbReference type="SAM" id="Phobius"/>
    </source>
</evidence>
<name>A0A0F9J5Y8_9ZZZZ</name>